<accession>A0A841PLI1</accession>
<proteinExistence type="predicted"/>
<sequence>MADQRPIGFGFGDKADTIGPWLKPGSFFVLQPGGKHYVWTGDEGGVIDVQVSSPGGITFVNPADAPTKKYLLLGVERETDKPAFALMAERGTGRYVGSAFITLNREMRERLGSRVQDHAGMTPKGMKHRRRSGSSRA</sequence>
<evidence type="ECO:0000313" key="3">
    <source>
        <dbReference type="Proteomes" id="UP000556329"/>
    </source>
</evidence>
<dbReference type="Proteomes" id="UP000556329">
    <property type="component" value="Unassembled WGS sequence"/>
</dbReference>
<comment type="caution">
    <text evidence="2">The sequence shown here is derived from an EMBL/GenBank/DDBJ whole genome shotgun (WGS) entry which is preliminary data.</text>
</comment>
<reference evidence="2 3" key="1">
    <citation type="submission" date="2020-08" db="EMBL/GenBank/DDBJ databases">
        <title>Genomic Encyclopedia of Type Strains, Phase IV (KMG-IV): sequencing the most valuable type-strain genomes for metagenomic binning, comparative biology and taxonomic classification.</title>
        <authorList>
            <person name="Goeker M."/>
        </authorList>
    </citation>
    <scope>NUCLEOTIDE SEQUENCE [LARGE SCALE GENOMIC DNA]</scope>
    <source>
        <strain evidence="2 3">DSM 100039</strain>
    </source>
</reference>
<organism evidence="2 3">
    <name type="scientific">Mesorhizobium sangaii</name>
    <dbReference type="NCBI Taxonomy" id="505389"/>
    <lineage>
        <taxon>Bacteria</taxon>
        <taxon>Pseudomonadati</taxon>
        <taxon>Pseudomonadota</taxon>
        <taxon>Alphaproteobacteria</taxon>
        <taxon>Hyphomicrobiales</taxon>
        <taxon>Phyllobacteriaceae</taxon>
        <taxon>Mesorhizobium</taxon>
    </lineage>
</organism>
<evidence type="ECO:0000256" key="1">
    <source>
        <dbReference type="SAM" id="MobiDB-lite"/>
    </source>
</evidence>
<dbReference type="RefSeq" id="WP_246461733.1">
    <property type="nucleotide sequence ID" value="NZ_JACHEF010000004.1"/>
</dbReference>
<evidence type="ECO:0000313" key="2">
    <source>
        <dbReference type="EMBL" id="MBB6411550.1"/>
    </source>
</evidence>
<dbReference type="AlphaFoldDB" id="A0A841PLI1"/>
<feature type="region of interest" description="Disordered" evidence="1">
    <location>
        <begin position="114"/>
        <end position="137"/>
    </location>
</feature>
<feature type="compositionally biased region" description="Basic residues" evidence="1">
    <location>
        <begin position="125"/>
        <end position="137"/>
    </location>
</feature>
<protein>
    <submittedName>
        <fullName evidence="2">Uncharacterized protein</fullName>
    </submittedName>
</protein>
<gene>
    <name evidence="2" type="ORF">HNQ71_004238</name>
</gene>
<dbReference type="EMBL" id="JACHEF010000004">
    <property type="protein sequence ID" value="MBB6411550.1"/>
    <property type="molecule type" value="Genomic_DNA"/>
</dbReference>
<name>A0A841PLI1_9HYPH</name>
<keyword evidence="3" id="KW-1185">Reference proteome</keyword>